<feature type="compositionally biased region" description="Polar residues" evidence="1">
    <location>
        <begin position="277"/>
        <end position="294"/>
    </location>
</feature>
<name>A0A3P7M9C9_LITSI</name>
<dbReference type="Proteomes" id="UP000277928">
    <property type="component" value="Unassembled WGS sequence"/>
</dbReference>
<feature type="region of interest" description="Disordered" evidence="1">
    <location>
        <begin position="201"/>
        <end position="223"/>
    </location>
</feature>
<gene>
    <name evidence="2" type="ORF">NLS_LOCUS9941</name>
</gene>
<organism evidence="2 3">
    <name type="scientific">Litomosoides sigmodontis</name>
    <name type="common">Filarial nematode worm</name>
    <dbReference type="NCBI Taxonomy" id="42156"/>
    <lineage>
        <taxon>Eukaryota</taxon>
        <taxon>Metazoa</taxon>
        <taxon>Ecdysozoa</taxon>
        <taxon>Nematoda</taxon>
        <taxon>Chromadorea</taxon>
        <taxon>Rhabditida</taxon>
        <taxon>Spirurina</taxon>
        <taxon>Spiruromorpha</taxon>
        <taxon>Filarioidea</taxon>
        <taxon>Onchocercidae</taxon>
        <taxon>Litomosoides</taxon>
    </lineage>
</organism>
<protein>
    <submittedName>
        <fullName evidence="2">Uncharacterized protein</fullName>
    </submittedName>
</protein>
<feature type="region of interest" description="Disordered" evidence="1">
    <location>
        <begin position="269"/>
        <end position="304"/>
    </location>
</feature>
<dbReference type="EMBL" id="UYRX01002150">
    <property type="protein sequence ID" value="VDM92825.1"/>
    <property type="molecule type" value="Genomic_DNA"/>
</dbReference>
<keyword evidence="3" id="KW-1185">Reference proteome</keyword>
<dbReference type="STRING" id="42156.A0A3P7M9C9"/>
<evidence type="ECO:0000313" key="3">
    <source>
        <dbReference type="Proteomes" id="UP000277928"/>
    </source>
</evidence>
<proteinExistence type="predicted"/>
<dbReference type="AlphaFoldDB" id="A0A3P7M9C9"/>
<evidence type="ECO:0000313" key="2">
    <source>
        <dbReference type="EMBL" id="VDM92825.1"/>
    </source>
</evidence>
<reference evidence="2 3" key="1">
    <citation type="submission" date="2018-08" db="EMBL/GenBank/DDBJ databases">
        <authorList>
            <person name="Laetsch R D."/>
            <person name="Stevens L."/>
            <person name="Kumar S."/>
            <person name="Blaxter L. M."/>
        </authorList>
    </citation>
    <scope>NUCLEOTIDE SEQUENCE [LARGE SCALE GENOMIC DNA]</scope>
</reference>
<evidence type="ECO:0000256" key="1">
    <source>
        <dbReference type="SAM" id="MobiDB-lite"/>
    </source>
</evidence>
<accession>A0A3P7M9C9</accession>
<sequence length="341" mass="37117">MQIPTKASDVDQFLDAIFEQVLPANDLERTDDNYVNAEMITSTINGTIANDANETLQSASQQCLAATVNYAPQPMMVMVPVDASGAITAAPLSSVIPIMVPMMCMSPTPCLSPISAKNAMATSGSVLHTDDRALSSTSVCYNYNTTSSTYSNGTMTSNNYANGTNYSERSSPPLELAQPSVNLVEKSRVGQIQPTSTKARYVGPVHPQTNECLKSPPLATKNLHDKQKDENNLQLHHQLGYFPPKQFNATETDSYSGLVREKSYSGRSVVLSRRNDTSSPSYSSLRRTQPHFRQSLSPSPSPRLVPIPETEFSAAIIDGQEIIPNNSFPKIVTVVFLFCLV</sequence>
<dbReference type="OrthoDB" id="5865309at2759"/>